<proteinExistence type="predicted"/>
<sequence>MPTLRATRGGETVELRSAKSLVGSNAATCDIVLPQGPGVLELHALLNLSDDKSSATLVPFAATPTTAGGDTTSAEEVALSAASLSTAERNYAEIEKLRLSQRLREVNNETQQEHSKTLATMEAQLVEMREEIQRLQEEKRVAVQQENDDGEALRSHWLHTVHETLQDEVVQADTRLSRVSKRLEDLLQQYEALHSSSLGLKSGVKLNVPKDRHLAETPPVDKHTKYLCEMLYQRFKRLHQLYHAIGKLAATVPSSKEALTDTAKLRHAVFLVDLMHDRARNHIAEVLKLHTSLLERYFGRVDRPQSVHAARSF</sequence>
<protein>
    <submittedName>
        <fullName evidence="2">Uncharacterized protein</fullName>
    </submittedName>
</protein>
<dbReference type="Proteomes" id="UP001209570">
    <property type="component" value="Unassembled WGS sequence"/>
</dbReference>
<dbReference type="AlphaFoldDB" id="A0AAD5Q579"/>
<keyword evidence="1" id="KW-0175">Coiled coil</keyword>
<evidence type="ECO:0000256" key="1">
    <source>
        <dbReference type="SAM" id="Coils"/>
    </source>
</evidence>
<feature type="coiled-coil region" evidence="1">
    <location>
        <begin position="89"/>
        <end position="196"/>
    </location>
</feature>
<dbReference type="EMBL" id="JAKCXM010000212">
    <property type="protein sequence ID" value="KAJ0398549.1"/>
    <property type="molecule type" value="Genomic_DNA"/>
</dbReference>
<accession>A0AAD5Q579</accession>
<evidence type="ECO:0000313" key="3">
    <source>
        <dbReference type="Proteomes" id="UP001209570"/>
    </source>
</evidence>
<comment type="caution">
    <text evidence="2">The sequence shown here is derived from an EMBL/GenBank/DDBJ whole genome shotgun (WGS) entry which is preliminary data.</text>
</comment>
<gene>
    <name evidence="2" type="ORF">P43SY_003378</name>
</gene>
<evidence type="ECO:0000313" key="2">
    <source>
        <dbReference type="EMBL" id="KAJ0398549.1"/>
    </source>
</evidence>
<keyword evidence="3" id="KW-1185">Reference proteome</keyword>
<organism evidence="2 3">
    <name type="scientific">Pythium insidiosum</name>
    <name type="common">Pythiosis disease agent</name>
    <dbReference type="NCBI Taxonomy" id="114742"/>
    <lineage>
        <taxon>Eukaryota</taxon>
        <taxon>Sar</taxon>
        <taxon>Stramenopiles</taxon>
        <taxon>Oomycota</taxon>
        <taxon>Peronosporomycetes</taxon>
        <taxon>Pythiales</taxon>
        <taxon>Pythiaceae</taxon>
        <taxon>Pythium</taxon>
    </lineage>
</organism>
<reference evidence="2" key="1">
    <citation type="submission" date="2021-12" db="EMBL/GenBank/DDBJ databases">
        <title>Prjna785345.</title>
        <authorList>
            <person name="Rujirawat T."/>
            <person name="Krajaejun T."/>
        </authorList>
    </citation>
    <scope>NUCLEOTIDE SEQUENCE</scope>
    <source>
        <strain evidence="2">Pi057C3</strain>
    </source>
</reference>
<name>A0AAD5Q579_PYTIN</name>